<comment type="caution">
    <text evidence="2">The sequence shown here is derived from an EMBL/GenBank/DDBJ whole genome shotgun (WGS) entry which is preliminary data.</text>
</comment>
<dbReference type="EMBL" id="JABSTR010000002">
    <property type="protein sequence ID" value="KAH9364850.1"/>
    <property type="molecule type" value="Genomic_DNA"/>
</dbReference>
<sequence>MCELHFEPHLVSKTWTAEHNGHVLVSKPRRALLAKDAVPTRFPDQPAYVSKTLKTRKRPADRQPLAPAKKSNSSTCASPDGNQESCMPSEPDRGDDCANGSNVQEEVSVSVAVASFYI</sequence>
<organism evidence="2 3">
    <name type="scientific">Haemaphysalis longicornis</name>
    <name type="common">Bush tick</name>
    <dbReference type="NCBI Taxonomy" id="44386"/>
    <lineage>
        <taxon>Eukaryota</taxon>
        <taxon>Metazoa</taxon>
        <taxon>Ecdysozoa</taxon>
        <taxon>Arthropoda</taxon>
        <taxon>Chelicerata</taxon>
        <taxon>Arachnida</taxon>
        <taxon>Acari</taxon>
        <taxon>Parasitiformes</taxon>
        <taxon>Ixodida</taxon>
        <taxon>Ixodoidea</taxon>
        <taxon>Ixodidae</taxon>
        <taxon>Haemaphysalinae</taxon>
        <taxon>Haemaphysalis</taxon>
    </lineage>
</organism>
<dbReference type="VEuPathDB" id="VectorBase:HLOH_048399"/>
<evidence type="ECO:0000313" key="2">
    <source>
        <dbReference type="EMBL" id="KAH9364850.1"/>
    </source>
</evidence>
<accession>A0A9J6FNU4</accession>
<name>A0A9J6FNU4_HAELO</name>
<reference evidence="2 3" key="1">
    <citation type="journal article" date="2020" name="Cell">
        <title>Large-Scale Comparative Analyses of Tick Genomes Elucidate Their Genetic Diversity and Vector Capacities.</title>
        <authorList>
            <consortium name="Tick Genome and Microbiome Consortium (TIGMIC)"/>
            <person name="Jia N."/>
            <person name="Wang J."/>
            <person name="Shi W."/>
            <person name="Du L."/>
            <person name="Sun Y."/>
            <person name="Zhan W."/>
            <person name="Jiang J.F."/>
            <person name="Wang Q."/>
            <person name="Zhang B."/>
            <person name="Ji P."/>
            <person name="Bell-Sakyi L."/>
            <person name="Cui X.M."/>
            <person name="Yuan T.T."/>
            <person name="Jiang B.G."/>
            <person name="Yang W.F."/>
            <person name="Lam T.T."/>
            <person name="Chang Q.C."/>
            <person name="Ding S.J."/>
            <person name="Wang X.J."/>
            <person name="Zhu J.G."/>
            <person name="Ruan X.D."/>
            <person name="Zhao L."/>
            <person name="Wei J.T."/>
            <person name="Ye R.Z."/>
            <person name="Que T.C."/>
            <person name="Du C.H."/>
            <person name="Zhou Y.H."/>
            <person name="Cheng J.X."/>
            <person name="Dai P.F."/>
            <person name="Guo W.B."/>
            <person name="Han X.H."/>
            <person name="Huang E.J."/>
            <person name="Li L.F."/>
            <person name="Wei W."/>
            <person name="Gao Y.C."/>
            <person name="Liu J.Z."/>
            <person name="Shao H.Z."/>
            <person name="Wang X."/>
            <person name="Wang C.C."/>
            <person name="Yang T.C."/>
            <person name="Huo Q.B."/>
            <person name="Li W."/>
            <person name="Chen H.Y."/>
            <person name="Chen S.E."/>
            <person name="Zhou L.G."/>
            <person name="Ni X.B."/>
            <person name="Tian J.H."/>
            <person name="Sheng Y."/>
            <person name="Liu T."/>
            <person name="Pan Y.S."/>
            <person name="Xia L.Y."/>
            <person name="Li J."/>
            <person name="Zhao F."/>
            <person name="Cao W.C."/>
        </authorList>
    </citation>
    <scope>NUCLEOTIDE SEQUENCE [LARGE SCALE GENOMIC DNA]</scope>
    <source>
        <strain evidence="2">HaeL-2018</strain>
    </source>
</reference>
<proteinExistence type="predicted"/>
<evidence type="ECO:0008006" key="4">
    <source>
        <dbReference type="Google" id="ProtNLM"/>
    </source>
</evidence>
<evidence type="ECO:0000256" key="1">
    <source>
        <dbReference type="SAM" id="MobiDB-lite"/>
    </source>
</evidence>
<gene>
    <name evidence="2" type="ORF">HPB48_019554</name>
</gene>
<protein>
    <recommendedName>
        <fullName evidence="4">THAP-type domain-containing protein</fullName>
    </recommendedName>
</protein>
<evidence type="ECO:0000313" key="3">
    <source>
        <dbReference type="Proteomes" id="UP000821853"/>
    </source>
</evidence>
<dbReference type="Proteomes" id="UP000821853">
    <property type="component" value="Chromosome 10"/>
</dbReference>
<feature type="compositionally biased region" description="Polar residues" evidence="1">
    <location>
        <begin position="70"/>
        <end position="86"/>
    </location>
</feature>
<dbReference type="AlphaFoldDB" id="A0A9J6FNU4"/>
<feature type="region of interest" description="Disordered" evidence="1">
    <location>
        <begin position="42"/>
        <end position="104"/>
    </location>
</feature>
<keyword evidence="3" id="KW-1185">Reference proteome</keyword>